<keyword evidence="5 9" id="KW-0808">Transferase</keyword>
<evidence type="ECO:0000256" key="8">
    <source>
        <dbReference type="ARBA" id="ARBA00022833"/>
    </source>
</evidence>
<dbReference type="PANTHER" id="PTHR11774">
    <property type="entry name" value="GERANYLGERANYL TRANSFERASE TYPE BETA SUBUNIT"/>
    <property type="match status" value="1"/>
</dbReference>
<organism evidence="11 12">
    <name type="scientific">Lachancea meyersii CBS 8951</name>
    <dbReference type="NCBI Taxonomy" id="1266667"/>
    <lineage>
        <taxon>Eukaryota</taxon>
        <taxon>Fungi</taxon>
        <taxon>Dikarya</taxon>
        <taxon>Ascomycota</taxon>
        <taxon>Saccharomycotina</taxon>
        <taxon>Saccharomycetes</taxon>
        <taxon>Saccharomycetales</taxon>
        <taxon>Saccharomycetaceae</taxon>
        <taxon>Lachancea</taxon>
    </lineage>
</organism>
<evidence type="ECO:0000259" key="10">
    <source>
        <dbReference type="Pfam" id="PF00432"/>
    </source>
</evidence>
<dbReference type="InterPro" id="IPR001330">
    <property type="entry name" value="Prenyltrans"/>
</dbReference>
<evidence type="ECO:0000256" key="2">
    <source>
        <dbReference type="ARBA" id="ARBA00012702"/>
    </source>
</evidence>
<comment type="function">
    <text evidence="9">Catalyzes the transfer of a farnesyl moiety from farnesyl diphosphate to a cysteine at the fourth position from the C-terminus of several proteins. The beta subunit is responsible for peptide-binding.</text>
</comment>
<dbReference type="SUPFAM" id="SSF48239">
    <property type="entry name" value="Terpenoid cyclases/Protein prenyltransferases"/>
    <property type="match status" value="1"/>
</dbReference>
<evidence type="ECO:0000313" key="12">
    <source>
        <dbReference type="Proteomes" id="UP000191144"/>
    </source>
</evidence>
<dbReference type="Pfam" id="PF00432">
    <property type="entry name" value="Prenyltrans"/>
    <property type="match status" value="1"/>
</dbReference>
<reference evidence="12" key="1">
    <citation type="submission" date="2016-03" db="EMBL/GenBank/DDBJ databases">
        <authorList>
            <person name="Devillers Hugo."/>
        </authorList>
    </citation>
    <scope>NUCLEOTIDE SEQUENCE [LARGE SCALE GENOMIC DNA]</scope>
</reference>
<name>A0A1G4JH92_9SACH</name>
<evidence type="ECO:0000256" key="9">
    <source>
        <dbReference type="RuleBase" id="RU365056"/>
    </source>
</evidence>
<keyword evidence="6 9" id="KW-0479">Metal-binding</keyword>
<comment type="cofactor">
    <cofactor evidence="9">
        <name>Zn(2+)</name>
        <dbReference type="ChEBI" id="CHEBI:29105"/>
    </cofactor>
    <text evidence="9">Binds 1 zinc ion per subunit.</text>
</comment>
<dbReference type="CDD" id="cd02893">
    <property type="entry name" value="FTase"/>
    <property type="match status" value="1"/>
</dbReference>
<dbReference type="EMBL" id="LT598481">
    <property type="protein sequence ID" value="SCU89770.1"/>
    <property type="molecule type" value="Genomic_DNA"/>
</dbReference>
<dbReference type="InterPro" id="IPR008930">
    <property type="entry name" value="Terpenoid_cyclase/PrenylTrfase"/>
</dbReference>
<dbReference type="PANTHER" id="PTHR11774:SF6">
    <property type="entry name" value="PROTEIN FARNESYLTRANSFERASE SUBUNIT BETA"/>
    <property type="match status" value="1"/>
</dbReference>
<protein>
    <recommendedName>
        <fullName evidence="3 9">Protein farnesyltransferase subunit beta</fullName>
        <shortName evidence="9">FTase-beta</shortName>
        <ecNumber evidence="2 9">2.5.1.58</ecNumber>
    </recommendedName>
</protein>
<dbReference type="EC" id="2.5.1.58" evidence="2 9"/>
<dbReference type="AlphaFoldDB" id="A0A1G4JH92"/>
<evidence type="ECO:0000256" key="4">
    <source>
        <dbReference type="ARBA" id="ARBA00022602"/>
    </source>
</evidence>
<evidence type="ECO:0000256" key="7">
    <source>
        <dbReference type="ARBA" id="ARBA00022737"/>
    </source>
</evidence>
<evidence type="ECO:0000256" key="3">
    <source>
        <dbReference type="ARBA" id="ARBA00015798"/>
    </source>
</evidence>
<feature type="domain" description="Prenyltransferase alpha-alpha toroid" evidence="10">
    <location>
        <begin position="73"/>
        <end position="400"/>
    </location>
</feature>
<dbReference type="GO" id="GO:0097354">
    <property type="term" value="P:prenylation"/>
    <property type="evidence" value="ECO:0007669"/>
    <property type="project" value="UniProtKB-UniRule"/>
</dbReference>
<dbReference type="Gene3D" id="1.50.10.20">
    <property type="match status" value="1"/>
</dbReference>
<evidence type="ECO:0000313" key="11">
    <source>
        <dbReference type="EMBL" id="SCU89770.1"/>
    </source>
</evidence>
<evidence type="ECO:0000256" key="1">
    <source>
        <dbReference type="ARBA" id="ARBA00010497"/>
    </source>
</evidence>
<keyword evidence="12" id="KW-1185">Reference proteome</keyword>
<dbReference type="InterPro" id="IPR026872">
    <property type="entry name" value="FTB"/>
</dbReference>
<comment type="catalytic activity">
    <reaction evidence="9">
        <text>L-cysteinyl-[protein] + (2E,6E)-farnesyl diphosphate = S-(2E,6E)-farnesyl-L-cysteinyl-[protein] + diphosphate</text>
        <dbReference type="Rhea" id="RHEA:13345"/>
        <dbReference type="Rhea" id="RHEA-COMP:10131"/>
        <dbReference type="Rhea" id="RHEA-COMP:11535"/>
        <dbReference type="ChEBI" id="CHEBI:29950"/>
        <dbReference type="ChEBI" id="CHEBI:33019"/>
        <dbReference type="ChEBI" id="CHEBI:86019"/>
        <dbReference type="ChEBI" id="CHEBI:175763"/>
    </reaction>
</comment>
<dbReference type="GO" id="GO:0005965">
    <property type="term" value="C:protein farnesyltransferase complex"/>
    <property type="evidence" value="ECO:0007669"/>
    <property type="project" value="UniProtKB-UniRule"/>
</dbReference>
<evidence type="ECO:0000256" key="6">
    <source>
        <dbReference type="ARBA" id="ARBA00022723"/>
    </source>
</evidence>
<dbReference type="GO" id="GO:0004660">
    <property type="term" value="F:protein farnesyltransferase activity"/>
    <property type="evidence" value="ECO:0007669"/>
    <property type="project" value="UniProtKB-UniRule"/>
</dbReference>
<sequence>MGDLSLKTIKFINAQLLGRKRPTIEVVAEDQTALESSPVSMTFLSTETTEEREQVLADCQDLYESLKNTEVTLLKEFHKKYLDYPFNNALPKQMKALDASQPWILYWIACSLRLMDKTWLGEPVQRKIYAKIFAASLEKGPFCGGMGQDPHLVCTYAAINSLALCDSVDDCWSQINRQAIYDWLLSLKCSNSGFKTGVAVGECDSRSTYCALSVAKMLNILTTELCEGVEGFLLGCQTYEGGFGACPQEDEAHGGYTFCATAGLSILNSLHKCNILRLAEWCSARQTAEEKGFSGRSNKLVDGCYSYWVGAVNSLLEIHGYGSFIDKGALQEYILKCCQSSERPGLRDKPGKSPDYYHTTYVLMGFSLTEHLLEVTKQTEPISVKSTTNGFQLEPVNPVFGLPAEDVTKFIDFMSQLPQVC</sequence>
<comment type="similarity">
    <text evidence="1 9">Belongs to the protein prenyltransferase subunit beta family.</text>
</comment>
<dbReference type="InterPro" id="IPR045089">
    <property type="entry name" value="PGGT1B-like"/>
</dbReference>
<comment type="subunit">
    <text evidence="9">Heterodimer of an alpha and a beta subunit.</text>
</comment>
<keyword evidence="8 9" id="KW-0862">Zinc</keyword>
<proteinExistence type="inferred from homology"/>
<gene>
    <name evidence="11" type="ORF">LAME_0E05402G</name>
</gene>
<dbReference type="GO" id="GO:0008270">
    <property type="term" value="F:zinc ion binding"/>
    <property type="evidence" value="ECO:0007669"/>
    <property type="project" value="UniProtKB-UniRule"/>
</dbReference>
<evidence type="ECO:0000256" key="5">
    <source>
        <dbReference type="ARBA" id="ARBA00022679"/>
    </source>
</evidence>
<keyword evidence="4 9" id="KW-0637">Prenyltransferase</keyword>
<dbReference type="OrthoDB" id="10261146at2759"/>
<accession>A0A1G4JH92</accession>
<dbReference type="Proteomes" id="UP000191144">
    <property type="component" value="Chromosome E"/>
</dbReference>
<keyword evidence="7" id="KW-0677">Repeat</keyword>